<gene>
    <name evidence="3" type="ORF">N8I77_004454</name>
</gene>
<feature type="region of interest" description="Disordered" evidence="1">
    <location>
        <begin position="171"/>
        <end position="218"/>
    </location>
</feature>
<feature type="region of interest" description="Disordered" evidence="1">
    <location>
        <begin position="262"/>
        <end position="327"/>
    </location>
</feature>
<dbReference type="Proteomes" id="UP001265746">
    <property type="component" value="Unassembled WGS sequence"/>
</dbReference>
<feature type="transmembrane region" description="Helical" evidence="2">
    <location>
        <begin position="72"/>
        <end position="94"/>
    </location>
</feature>
<reference evidence="3" key="1">
    <citation type="submission" date="2023-06" db="EMBL/GenBank/DDBJ databases">
        <authorList>
            <person name="Noh H."/>
        </authorList>
    </citation>
    <scope>NUCLEOTIDE SEQUENCE</scope>
    <source>
        <strain evidence="3">DUCC20226</strain>
    </source>
</reference>
<organism evidence="3 4">
    <name type="scientific">Phomopsis amygdali</name>
    <name type="common">Fusicoccum amygdali</name>
    <dbReference type="NCBI Taxonomy" id="1214568"/>
    <lineage>
        <taxon>Eukaryota</taxon>
        <taxon>Fungi</taxon>
        <taxon>Dikarya</taxon>
        <taxon>Ascomycota</taxon>
        <taxon>Pezizomycotina</taxon>
        <taxon>Sordariomycetes</taxon>
        <taxon>Sordariomycetidae</taxon>
        <taxon>Diaporthales</taxon>
        <taxon>Diaporthaceae</taxon>
        <taxon>Diaporthe</taxon>
    </lineage>
</organism>
<feature type="transmembrane region" description="Helical" evidence="2">
    <location>
        <begin position="106"/>
        <end position="131"/>
    </location>
</feature>
<feature type="compositionally biased region" description="Basic and acidic residues" evidence="1">
    <location>
        <begin position="182"/>
        <end position="191"/>
    </location>
</feature>
<evidence type="ECO:0000256" key="2">
    <source>
        <dbReference type="SAM" id="Phobius"/>
    </source>
</evidence>
<evidence type="ECO:0000313" key="3">
    <source>
        <dbReference type="EMBL" id="KAK2611077.1"/>
    </source>
</evidence>
<comment type="caution">
    <text evidence="3">The sequence shown here is derived from an EMBL/GenBank/DDBJ whole genome shotgun (WGS) entry which is preliminary data.</text>
</comment>
<dbReference type="EMBL" id="JAUJFL010000002">
    <property type="protein sequence ID" value="KAK2611077.1"/>
    <property type="molecule type" value="Genomic_DNA"/>
</dbReference>
<accession>A0AAD9W609</accession>
<evidence type="ECO:0000256" key="1">
    <source>
        <dbReference type="SAM" id="MobiDB-lite"/>
    </source>
</evidence>
<keyword evidence="2" id="KW-1133">Transmembrane helix</keyword>
<dbReference type="AlphaFoldDB" id="A0AAD9W609"/>
<protein>
    <submittedName>
        <fullName evidence="3">Uncharacterized protein</fullName>
    </submittedName>
</protein>
<evidence type="ECO:0000313" key="4">
    <source>
        <dbReference type="Proteomes" id="UP001265746"/>
    </source>
</evidence>
<sequence>MPITTPTEENCQYYGRFMHTLKRTEAEGLYWAFFFLVLAALFTASWKYGRVMESIEHLNVESRERQRRLRWIFWYCFITGVVGMTIVVLEAFVINTLQFCDGEPLISLYWSLWTMIQVGGIIAVWGICLHVRHMVTGKKHPPWALALGTPVLVVAGLGHYFQGKLKRSKAARSIRGRSRSRKPTDRGRPEALSEVPTIRGDSTDSKARSNDGDSPTVCGDCNDDFNAKVIGYTKDGDVIIRLSSNVRQEFMTRALSSSGITWDEPIRPSTSKEADIRRQDSISRGRSMTRAPSKGKEREDLSAFDYDEKDDIPAADVDPEKAVGMAV</sequence>
<keyword evidence="2" id="KW-0812">Transmembrane</keyword>
<proteinExistence type="predicted"/>
<feature type="compositionally biased region" description="Basic residues" evidence="1">
    <location>
        <begin position="171"/>
        <end position="181"/>
    </location>
</feature>
<keyword evidence="2" id="KW-0472">Membrane</keyword>
<feature type="transmembrane region" description="Helical" evidence="2">
    <location>
        <begin position="28"/>
        <end position="46"/>
    </location>
</feature>
<feature type="compositionally biased region" description="Basic and acidic residues" evidence="1">
    <location>
        <begin position="201"/>
        <end position="211"/>
    </location>
</feature>
<name>A0AAD9W609_PHOAM</name>
<keyword evidence="4" id="KW-1185">Reference proteome</keyword>
<feature type="transmembrane region" description="Helical" evidence="2">
    <location>
        <begin position="143"/>
        <end position="161"/>
    </location>
</feature>
<feature type="compositionally biased region" description="Basic and acidic residues" evidence="1">
    <location>
        <begin position="264"/>
        <end position="283"/>
    </location>
</feature>